<proteinExistence type="inferred from homology"/>
<dbReference type="Gene3D" id="3.40.50.720">
    <property type="entry name" value="NAD(P)-binding Rossmann-like Domain"/>
    <property type="match status" value="1"/>
</dbReference>
<dbReference type="SUPFAM" id="SSF51735">
    <property type="entry name" value="NAD(P)-binding Rossmann-fold domains"/>
    <property type="match status" value="1"/>
</dbReference>
<sequence length="254" mass="26009">MNDTASAARLGSGHEGRTAFVSGSGRNIGRAVAVQLARQGCNVVVNGARDRAACEETARLVEAEGASALVAMGDMSSAADIAAIRDAALAVFGRVEIVVNNAAIRPHRPFLETSEEDWAAVIDTGLTAAFRTAQAFLPGMVEAGFGRIVSMTGMKAIKGYFEGAPISASKHGILGLTRALATEFGPQGITVNAVSPGQTLTEGRDGSDPKIRAAIPVGFMGATDDIASVVTFLCSPEARFVTGQMIGANGGQAT</sequence>
<evidence type="ECO:0000256" key="2">
    <source>
        <dbReference type="ARBA" id="ARBA00023002"/>
    </source>
</evidence>
<evidence type="ECO:0000256" key="1">
    <source>
        <dbReference type="ARBA" id="ARBA00006484"/>
    </source>
</evidence>
<dbReference type="AlphaFoldDB" id="A0AAU8AMY3"/>
<evidence type="ECO:0000313" key="3">
    <source>
        <dbReference type="EMBL" id="XCC96213.1"/>
    </source>
</evidence>
<dbReference type="PRINTS" id="PR00080">
    <property type="entry name" value="SDRFAMILY"/>
</dbReference>
<dbReference type="FunFam" id="3.40.50.720:FF:000173">
    <property type="entry name" value="3-oxoacyl-[acyl-carrier protein] reductase"/>
    <property type="match status" value="1"/>
</dbReference>
<organism evidence="3">
    <name type="scientific">Alloyangia sp. H15</name>
    <dbReference type="NCBI Taxonomy" id="3029062"/>
    <lineage>
        <taxon>Bacteria</taxon>
        <taxon>Pseudomonadati</taxon>
        <taxon>Pseudomonadota</taxon>
        <taxon>Alphaproteobacteria</taxon>
        <taxon>Rhodobacterales</taxon>
        <taxon>Roseobacteraceae</taxon>
        <taxon>Alloyangia</taxon>
    </lineage>
</organism>
<dbReference type="InterPro" id="IPR050259">
    <property type="entry name" value="SDR"/>
</dbReference>
<accession>A0AAU8AMY3</accession>
<reference evidence="3" key="1">
    <citation type="submission" date="2023-02" db="EMBL/GenBank/DDBJ databases">
        <title>Description and genomic characterization of Salipiger bruguierae sp. nov., isolated from the sediment of mangrove plant Bruguiera sexangula.</title>
        <authorList>
            <person name="Long M."/>
        </authorList>
    </citation>
    <scope>NUCLEOTIDE SEQUENCE</scope>
    <source>
        <strain evidence="3">H15</strain>
    </source>
</reference>
<gene>
    <name evidence="3" type="ORF">PVT71_16090</name>
</gene>
<dbReference type="InterPro" id="IPR036291">
    <property type="entry name" value="NAD(P)-bd_dom_sf"/>
</dbReference>
<dbReference type="GO" id="GO:0016491">
    <property type="term" value="F:oxidoreductase activity"/>
    <property type="evidence" value="ECO:0007669"/>
    <property type="project" value="UniProtKB-KW"/>
</dbReference>
<comment type="similarity">
    <text evidence="1">Belongs to the short-chain dehydrogenases/reductases (SDR) family.</text>
</comment>
<dbReference type="Pfam" id="PF13561">
    <property type="entry name" value="adh_short_C2"/>
    <property type="match status" value="1"/>
</dbReference>
<dbReference type="PRINTS" id="PR00081">
    <property type="entry name" value="GDHRDH"/>
</dbReference>
<name>A0AAU8AMY3_9RHOB</name>
<protein>
    <submittedName>
        <fullName evidence="3">SDR family oxidoreductase</fullName>
    </submittedName>
</protein>
<dbReference type="PANTHER" id="PTHR42879">
    <property type="entry name" value="3-OXOACYL-(ACYL-CARRIER-PROTEIN) REDUCTASE"/>
    <property type="match status" value="1"/>
</dbReference>
<keyword evidence="2" id="KW-0560">Oxidoreductase</keyword>
<dbReference type="RefSeq" id="WP_353475079.1">
    <property type="nucleotide sequence ID" value="NZ_CP123385.1"/>
</dbReference>
<dbReference type="InterPro" id="IPR002347">
    <property type="entry name" value="SDR_fam"/>
</dbReference>
<dbReference type="EMBL" id="CP123385">
    <property type="protein sequence ID" value="XCC96213.1"/>
    <property type="molecule type" value="Genomic_DNA"/>
</dbReference>
<dbReference type="PANTHER" id="PTHR42879:SF2">
    <property type="entry name" value="3-OXOACYL-[ACYL-CARRIER-PROTEIN] REDUCTASE FABG"/>
    <property type="match status" value="1"/>
</dbReference>